<dbReference type="Gene3D" id="1.10.240.10">
    <property type="entry name" value="Tyrosyl-Transfer RNA Synthetase"/>
    <property type="match status" value="1"/>
</dbReference>
<keyword evidence="11" id="KW-1185">Reference proteome</keyword>
<feature type="binding site" evidence="8">
    <location>
        <begin position="9"/>
        <end position="11"/>
    </location>
    <ligand>
        <name>ATP</name>
        <dbReference type="ChEBI" id="CHEBI:30616"/>
    </ligand>
</feature>
<evidence type="ECO:0000256" key="7">
    <source>
        <dbReference type="ARBA" id="ARBA00049929"/>
    </source>
</evidence>
<comment type="subcellular location">
    <subcellularLocation>
        <location evidence="8">Cytoplasm</location>
    </subcellularLocation>
</comment>
<dbReference type="GO" id="GO:0005829">
    <property type="term" value="C:cytosol"/>
    <property type="evidence" value="ECO:0007669"/>
    <property type="project" value="TreeGrafter"/>
</dbReference>
<evidence type="ECO:0000256" key="6">
    <source>
        <dbReference type="ARBA" id="ARBA00023146"/>
    </source>
</evidence>
<dbReference type="eggNOG" id="COG0180">
    <property type="taxonomic scope" value="Bacteria"/>
</dbReference>
<keyword evidence="5 8" id="KW-0648">Protein biosynthesis</keyword>
<dbReference type="HAMAP" id="MF_00140_B">
    <property type="entry name" value="Trp_tRNA_synth_B"/>
    <property type="match status" value="1"/>
</dbReference>
<dbReference type="Proteomes" id="UP000005850">
    <property type="component" value="Chromosome"/>
</dbReference>
<dbReference type="CDD" id="cd00806">
    <property type="entry name" value="TrpRS_core"/>
    <property type="match status" value="1"/>
</dbReference>
<dbReference type="FunFam" id="1.10.240.10:FF:000002">
    <property type="entry name" value="Tryptophan--tRNA ligase"/>
    <property type="match status" value="1"/>
</dbReference>
<feature type="short sequence motif" description="'HIGH' region" evidence="8">
    <location>
        <begin position="10"/>
        <end position="18"/>
    </location>
</feature>
<dbReference type="RefSeq" id="WP_003333974.1">
    <property type="nucleotide sequence ID" value="NZ_CP007806.1"/>
</dbReference>
<dbReference type="Pfam" id="PF00579">
    <property type="entry name" value="tRNA-synt_1b"/>
    <property type="match status" value="1"/>
</dbReference>
<dbReference type="InterPro" id="IPR050203">
    <property type="entry name" value="Trp-tRNA_synthetase"/>
</dbReference>
<dbReference type="NCBIfam" id="TIGR00233">
    <property type="entry name" value="trpS"/>
    <property type="match status" value="1"/>
</dbReference>
<evidence type="ECO:0000256" key="2">
    <source>
        <dbReference type="ARBA" id="ARBA00022598"/>
    </source>
</evidence>
<feature type="short sequence motif" description="'KMSKS' region" evidence="8">
    <location>
        <begin position="194"/>
        <end position="198"/>
    </location>
</feature>
<organism evidence="10 11">
    <name type="scientific">Brevibacillus laterosporus LMG 15441</name>
    <dbReference type="NCBI Taxonomy" id="1042163"/>
    <lineage>
        <taxon>Bacteria</taxon>
        <taxon>Bacillati</taxon>
        <taxon>Bacillota</taxon>
        <taxon>Bacilli</taxon>
        <taxon>Bacillales</taxon>
        <taxon>Paenibacillaceae</taxon>
        <taxon>Brevibacillus</taxon>
    </lineage>
</organism>
<evidence type="ECO:0000256" key="5">
    <source>
        <dbReference type="ARBA" id="ARBA00022917"/>
    </source>
</evidence>
<dbReference type="GO" id="GO:0006436">
    <property type="term" value="P:tryptophanyl-tRNA aminoacylation"/>
    <property type="evidence" value="ECO:0007669"/>
    <property type="project" value="UniProtKB-UniRule"/>
</dbReference>
<feature type="binding site" evidence="8">
    <location>
        <position position="134"/>
    </location>
    <ligand>
        <name>L-tryptophan</name>
        <dbReference type="ChEBI" id="CHEBI:57912"/>
    </ligand>
</feature>
<dbReference type="PANTHER" id="PTHR43766">
    <property type="entry name" value="TRYPTOPHAN--TRNA LIGASE, MITOCHONDRIAL"/>
    <property type="match status" value="1"/>
</dbReference>
<dbReference type="InterPro" id="IPR002305">
    <property type="entry name" value="aa-tRNA-synth_Ic"/>
</dbReference>
<dbReference type="KEGG" id="blr:BRLA_c000090"/>
<reference evidence="10 11" key="1">
    <citation type="journal article" date="2011" name="J. Bacteriol.">
        <title>Genome sequence of Brevibacillus laterosporus LMG 15441, a pathogen of invertebrates.</title>
        <authorList>
            <person name="Djukic M."/>
            <person name="Poehlein A."/>
            <person name="Thurmer A."/>
            <person name="Daniel R."/>
        </authorList>
    </citation>
    <scope>NUCLEOTIDE SEQUENCE [LARGE SCALE GENOMIC DNA]</scope>
    <source>
        <strain evidence="10 11">LMG 15441</strain>
    </source>
</reference>
<feature type="binding site" evidence="8">
    <location>
        <position position="185"/>
    </location>
    <ligand>
        <name>ATP</name>
        <dbReference type="ChEBI" id="CHEBI:30616"/>
    </ligand>
</feature>
<dbReference type="GO" id="GO:0004830">
    <property type="term" value="F:tryptophan-tRNA ligase activity"/>
    <property type="evidence" value="ECO:0007669"/>
    <property type="project" value="UniProtKB-UniRule"/>
</dbReference>
<dbReference type="Gene3D" id="3.40.50.620">
    <property type="entry name" value="HUPs"/>
    <property type="match status" value="1"/>
</dbReference>
<feature type="binding site" evidence="8">
    <location>
        <begin position="194"/>
        <end position="198"/>
    </location>
    <ligand>
        <name>ATP</name>
        <dbReference type="ChEBI" id="CHEBI:30616"/>
    </ligand>
</feature>
<comment type="catalytic activity">
    <reaction evidence="7 8">
        <text>tRNA(Trp) + L-tryptophan + ATP = L-tryptophyl-tRNA(Trp) + AMP + diphosphate + H(+)</text>
        <dbReference type="Rhea" id="RHEA:24080"/>
        <dbReference type="Rhea" id="RHEA-COMP:9671"/>
        <dbReference type="Rhea" id="RHEA-COMP:9705"/>
        <dbReference type="ChEBI" id="CHEBI:15378"/>
        <dbReference type="ChEBI" id="CHEBI:30616"/>
        <dbReference type="ChEBI" id="CHEBI:33019"/>
        <dbReference type="ChEBI" id="CHEBI:57912"/>
        <dbReference type="ChEBI" id="CHEBI:78442"/>
        <dbReference type="ChEBI" id="CHEBI:78535"/>
        <dbReference type="ChEBI" id="CHEBI:456215"/>
        <dbReference type="EC" id="6.1.1.2"/>
    </reaction>
</comment>
<proteinExistence type="inferred from homology"/>
<evidence type="ECO:0000256" key="9">
    <source>
        <dbReference type="RuleBase" id="RU363036"/>
    </source>
</evidence>
<dbReference type="EMBL" id="CP007806">
    <property type="protein sequence ID" value="AIG24427.1"/>
    <property type="molecule type" value="Genomic_DNA"/>
</dbReference>
<dbReference type="HOGENOM" id="CLU_029244_1_1_9"/>
<gene>
    <name evidence="8" type="primary">trpS</name>
    <name evidence="10" type="ORF">BRLA_c000090</name>
</gene>
<dbReference type="PRINTS" id="PR01039">
    <property type="entry name" value="TRNASYNTHTRP"/>
</dbReference>
<keyword evidence="4 8" id="KW-0067">ATP-binding</keyword>
<dbReference type="STRING" id="1042163.BRLA_c000090"/>
<evidence type="ECO:0000313" key="10">
    <source>
        <dbReference type="EMBL" id="AIG24427.1"/>
    </source>
</evidence>
<dbReference type="PANTHER" id="PTHR43766:SF1">
    <property type="entry name" value="TRYPTOPHAN--TRNA LIGASE, MITOCHONDRIAL"/>
    <property type="match status" value="1"/>
</dbReference>
<dbReference type="PROSITE" id="PS00178">
    <property type="entry name" value="AA_TRNA_LIGASE_I"/>
    <property type="match status" value="1"/>
</dbReference>
<evidence type="ECO:0000256" key="4">
    <source>
        <dbReference type="ARBA" id="ARBA00022840"/>
    </source>
</evidence>
<keyword evidence="3 8" id="KW-0547">Nucleotide-binding</keyword>
<evidence type="ECO:0000256" key="8">
    <source>
        <dbReference type="HAMAP-Rule" id="MF_00140"/>
    </source>
</evidence>
<dbReference type="InterPro" id="IPR014729">
    <property type="entry name" value="Rossmann-like_a/b/a_fold"/>
</dbReference>
<evidence type="ECO:0000313" key="11">
    <source>
        <dbReference type="Proteomes" id="UP000005850"/>
    </source>
</evidence>
<comment type="subunit">
    <text evidence="8">Homodimer.</text>
</comment>
<dbReference type="EC" id="6.1.1.2" evidence="8"/>
<evidence type="ECO:0000256" key="3">
    <source>
        <dbReference type="ARBA" id="ARBA00022741"/>
    </source>
</evidence>
<dbReference type="AlphaFoldDB" id="A0A075QVD7"/>
<protein>
    <recommendedName>
        <fullName evidence="8">Tryptophan--tRNA ligase</fullName>
        <ecNumber evidence="8">6.1.1.2</ecNumber>
    </recommendedName>
    <alternativeName>
        <fullName evidence="8">Tryptophanyl-tRNA synthetase</fullName>
        <shortName evidence="8">TrpRS</shortName>
    </alternativeName>
</protein>
<evidence type="ECO:0000256" key="1">
    <source>
        <dbReference type="ARBA" id="ARBA00005594"/>
    </source>
</evidence>
<sequence length="329" mass="37120">MKRFFSGVQPSGNLTIGNYLGAIKQFVELQHEPDAEAFYCVVDMHAITVAQDPEELRRRTREIAQIYLACGVDPKQATVFIQSHVKEHAELGWLLQCASYMGELNRMTQFKDKAEGKANVNVGLFTYPILMAADILLYDTTHVPVGNDQKQHIELTRDIAERFNNKYGDTFVIPEPKIQEFGARIMALDEPTKKMSKSAESEASRIAILETPDVFKKKIMRAVTDTENSIAFDETNKPGISNLLTIYSMFADESIESLVERYHGQGYGTLKKDLVEVVTEQLSKIQQRFNEYNDVAELDKILRAGAEKASVIAEQTCNRVKDAMGLLRI</sequence>
<dbReference type="InterPro" id="IPR001412">
    <property type="entry name" value="aa-tRNA-synth_I_CS"/>
</dbReference>
<feature type="binding site" evidence="8">
    <location>
        <begin position="146"/>
        <end position="148"/>
    </location>
    <ligand>
        <name>ATP</name>
        <dbReference type="ChEBI" id="CHEBI:30616"/>
    </ligand>
</feature>
<dbReference type="InterPro" id="IPR002306">
    <property type="entry name" value="Trp-tRNA-ligase"/>
</dbReference>
<dbReference type="InterPro" id="IPR024109">
    <property type="entry name" value="Trp-tRNA-ligase_bac-type"/>
</dbReference>
<name>A0A075QVD7_BRELA</name>
<dbReference type="GO" id="GO:0005524">
    <property type="term" value="F:ATP binding"/>
    <property type="evidence" value="ECO:0007669"/>
    <property type="project" value="UniProtKB-UniRule"/>
</dbReference>
<comment type="function">
    <text evidence="8">Catalyzes the attachment of tryptophan to tRNA(Trp).</text>
</comment>
<dbReference type="SUPFAM" id="SSF52374">
    <property type="entry name" value="Nucleotidylyl transferase"/>
    <property type="match status" value="1"/>
</dbReference>
<accession>A0A075QVD7</accession>
<comment type="similarity">
    <text evidence="1 8 9">Belongs to the class-I aminoacyl-tRNA synthetase family.</text>
</comment>
<keyword evidence="2 8" id="KW-0436">Ligase</keyword>
<feature type="binding site" evidence="8">
    <location>
        <begin position="17"/>
        <end position="18"/>
    </location>
    <ligand>
        <name>ATP</name>
        <dbReference type="ChEBI" id="CHEBI:30616"/>
    </ligand>
</feature>
<keyword evidence="8" id="KW-0963">Cytoplasm</keyword>
<keyword evidence="6 8" id="KW-0030">Aminoacyl-tRNA synthetase</keyword>